<evidence type="ECO:0000313" key="3">
    <source>
        <dbReference type="EMBL" id="UPL16101.1"/>
    </source>
</evidence>
<dbReference type="InterPro" id="IPR002762">
    <property type="entry name" value="CbiX-like"/>
</dbReference>
<keyword evidence="2" id="KW-0456">Lyase</keyword>
<dbReference type="Proteomes" id="UP000831963">
    <property type="component" value="Chromosome"/>
</dbReference>
<proteinExistence type="predicted"/>
<dbReference type="PANTHER" id="PTHR33542:SF5">
    <property type="entry name" value="FERROCHELATASE CHE1"/>
    <property type="match status" value="1"/>
</dbReference>
<dbReference type="CDD" id="cd03416">
    <property type="entry name" value="CbiX_SirB_N"/>
    <property type="match status" value="1"/>
</dbReference>
<dbReference type="SUPFAM" id="SSF53800">
    <property type="entry name" value="Chelatase"/>
    <property type="match status" value="1"/>
</dbReference>
<dbReference type="PANTHER" id="PTHR33542">
    <property type="entry name" value="SIROHYDROCHLORIN FERROCHELATASE, CHLOROPLASTIC"/>
    <property type="match status" value="1"/>
</dbReference>
<dbReference type="Gene3D" id="3.40.50.1400">
    <property type="match status" value="2"/>
</dbReference>
<evidence type="ECO:0000256" key="2">
    <source>
        <dbReference type="ARBA" id="ARBA00023239"/>
    </source>
</evidence>
<evidence type="ECO:0000256" key="1">
    <source>
        <dbReference type="ARBA" id="ARBA00022723"/>
    </source>
</evidence>
<gene>
    <name evidence="3" type="ORF">KV396_05750</name>
</gene>
<evidence type="ECO:0000313" key="4">
    <source>
        <dbReference type="Proteomes" id="UP000831963"/>
    </source>
</evidence>
<reference evidence="3 4" key="1">
    <citation type="submission" date="2021-06" db="EMBL/GenBank/DDBJ databases">
        <title>Genome-based taxonomic framework of Microbacterium strains isolated from marine environment, the description of four new species and reclassification of four preexisting species.</title>
        <authorList>
            <person name="Lee S.D."/>
            <person name="Kim S.-M."/>
            <person name="Byeon Y.-S."/>
            <person name="Yang H.L."/>
            <person name="Kim I.S."/>
        </authorList>
    </citation>
    <scope>NUCLEOTIDE SEQUENCE [LARGE SCALE GENOMIC DNA]</scope>
    <source>
        <strain evidence="3 4">SSW1-36</strain>
    </source>
</reference>
<dbReference type="EMBL" id="CP078077">
    <property type="protein sequence ID" value="UPL16101.1"/>
    <property type="molecule type" value="Genomic_DNA"/>
</dbReference>
<protein>
    <submittedName>
        <fullName evidence="3">Sirohydrochlorin chelatase</fullName>
    </submittedName>
</protein>
<dbReference type="InterPro" id="IPR050963">
    <property type="entry name" value="Sirohydro_Cobaltochel/CbiX"/>
</dbReference>
<sequence>MMTTLIACSHGTDSPVGRSTVAEIVDLVRARLPETRVVEAFVDVQEPTVHDVVERERHDDEVVVVPLLLSAGFHTAVDITDAVSPHANVRQTEPLGTHPLIADLLLSRLLEVVDGGWQEGDHVVLAAAGSRNPASAVDVARTAEALARLMPVPLTVGYASAIDPRISAAVADARRSGARRVIAASHVLAPGFFAGLVERAGADLTSAPLGADARVADVIVDRFRGSA</sequence>
<dbReference type="Pfam" id="PF01903">
    <property type="entry name" value="CbiX"/>
    <property type="match status" value="2"/>
</dbReference>
<keyword evidence="1" id="KW-0479">Metal-binding</keyword>
<keyword evidence="4" id="KW-1185">Reference proteome</keyword>
<organism evidence="3 4">
    <name type="scientific">Microbacterium galbinum</name>
    <dbReference type="NCBI Taxonomy" id="2851646"/>
    <lineage>
        <taxon>Bacteria</taxon>
        <taxon>Bacillati</taxon>
        <taxon>Actinomycetota</taxon>
        <taxon>Actinomycetes</taxon>
        <taxon>Micrococcales</taxon>
        <taxon>Microbacteriaceae</taxon>
        <taxon>Microbacterium</taxon>
    </lineage>
</organism>
<name>A0ABY4IW74_9MICO</name>
<accession>A0ABY4IW74</accession>